<dbReference type="Gene3D" id="1.20.990.10">
    <property type="entry name" value="NADPH-cytochrome p450 Reductase, Chain A, domain 3"/>
    <property type="match status" value="1"/>
</dbReference>
<organism evidence="13 14">
    <name type="scientific">Tangfeifania diversioriginum</name>
    <dbReference type="NCBI Taxonomy" id="1168035"/>
    <lineage>
        <taxon>Bacteria</taxon>
        <taxon>Pseudomonadati</taxon>
        <taxon>Bacteroidota</taxon>
        <taxon>Bacteroidia</taxon>
        <taxon>Marinilabiliales</taxon>
        <taxon>Prolixibacteraceae</taxon>
        <taxon>Tangfeifania</taxon>
    </lineage>
</organism>
<dbReference type="RefSeq" id="WP_073164615.1">
    <property type="nucleotide sequence ID" value="NZ_FQZE01000002.1"/>
</dbReference>
<dbReference type="PROSITE" id="PS51384">
    <property type="entry name" value="FAD_FR"/>
    <property type="match status" value="1"/>
</dbReference>
<dbReference type="GO" id="GO:0005829">
    <property type="term" value="C:cytosol"/>
    <property type="evidence" value="ECO:0007669"/>
    <property type="project" value="TreeGrafter"/>
</dbReference>
<dbReference type="GO" id="GO:0010181">
    <property type="term" value="F:FMN binding"/>
    <property type="evidence" value="ECO:0007669"/>
    <property type="project" value="InterPro"/>
</dbReference>
<dbReference type="GO" id="GO:0019344">
    <property type="term" value="P:cysteine biosynthetic process"/>
    <property type="evidence" value="ECO:0007669"/>
    <property type="project" value="UniProtKB-KW"/>
</dbReference>
<name>A0A1M6B526_9BACT</name>
<dbReference type="SUPFAM" id="SSF52218">
    <property type="entry name" value="Flavoproteins"/>
    <property type="match status" value="1"/>
</dbReference>
<evidence type="ECO:0000259" key="12">
    <source>
        <dbReference type="PROSITE" id="PS51384"/>
    </source>
</evidence>
<dbReference type="Pfam" id="PF00175">
    <property type="entry name" value="NAD_binding_1"/>
    <property type="match status" value="1"/>
</dbReference>
<keyword evidence="5" id="KW-0288">FMN</keyword>
<dbReference type="AlphaFoldDB" id="A0A1M6B526"/>
<evidence type="ECO:0000256" key="1">
    <source>
        <dbReference type="ARBA" id="ARBA00001917"/>
    </source>
</evidence>
<feature type="domain" description="Flavodoxin-like" evidence="11">
    <location>
        <begin position="25"/>
        <end position="163"/>
    </location>
</feature>
<dbReference type="OrthoDB" id="9789468at2"/>
<evidence type="ECO:0000256" key="5">
    <source>
        <dbReference type="ARBA" id="ARBA00022643"/>
    </source>
</evidence>
<dbReference type="GO" id="GO:0050660">
    <property type="term" value="F:flavin adenine dinucleotide binding"/>
    <property type="evidence" value="ECO:0007669"/>
    <property type="project" value="TreeGrafter"/>
</dbReference>
<dbReference type="InterPro" id="IPR017938">
    <property type="entry name" value="Riboflavin_synthase-like_b-brl"/>
</dbReference>
<dbReference type="InterPro" id="IPR029039">
    <property type="entry name" value="Flavoprotein-like_sf"/>
</dbReference>
<dbReference type="Proteomes" id="UP000184050">
    <property type="component" value="Unassembled WGS sequence"/>
</dbReference>
<dbReference type="EC" id="1.8.1.2" evidence="3"/>
<dbReference type="InterPro" id="IPR017927">
    <property type="entry name" value="FAD-bd_FR_type"/>
</dbReference>
<dbReference type="FunFam" id="3.40.50.80:FF:000001">
    <property type="entry name" value="NADPH--cytochrome P450 reductase 1"/>
    <property type="match status" value="1"/>
</dbReference>
<dbReference type="InterPro" id="IPR001433">
    <property type="entry name" value="OxRdtase_FAD/NAD-bd"/>
</dbReference>
<keyword evidence="7" id="KW-0521">NADP</keyword>
<keyword evidence="9" id="KW-0028">Amino-acid biosynthesis</keyword>
<dbReference type="PANTHER" id="PTHR19384:SF128">
    <property type="entry name" value="NADPH OXIDOREDUCTASE A"/>
    <property type="match status" value="1"/>
</dbReference>
<dbReference type="InterPro" id="IPR023173">
    <property type="entry name" value="NADPH_Cyt_P450_Rdtase_alpha"/>
</dbReference>
<dbReference type="SUPFAM" id="SSF52343">
    <property type="entry name" value="Ferredoxin reductase-like, C-terminal NADP-linked domain"/>
    <property type="match status" value="1"/>
</dbReference>
<gene>
    <name evidence="13" type="ORF">SAMN05444280_10289</name>
</gene>
<dbReference type="PRINTS" id="PR00369">
    <property type="entry name" value="FLAVODOXIN"/>
</dbReference>
<keyword evidence="9" id="KW-0198">Cysteine biosynthesis</keyword>
<evidence type="ECO:0000259" key="11">
    <source>
        <dbReference type="PROSITE" id="PS50902"/>
    </source>
</evidence>
<comment type="catalytic activity">
    <reaction evidence="10">
        <text>hydrogen sulfide + 3 NADP(+) + 3 H2O = sulfite + 3 NADPH + 4 H(+)</text>
        <dbReference type="Rhea" id="RHEA:13801"/>
        <dbReference type="ChEBI" id="CHEBI:15377"/>
        <dbReference type="ChEBI" id="CHEBI:15378"/>
        <dbReference type="ChEBI" id="CHEBI:17359"/>
        <dbReference type="ChEBI" id="CHEBI:29919"/>
        <dbReference type="ChEBI" id="CHEBI:57783"/>
        <dbReference type="ChEBI" id="CHEBI:58349"/>
        <dbReference type="EC" id="1.8.1.2"/>
    </reaction>
</comment>
<dbReference type="Gene3D" id="2.40.30.10">
    <property type="entry name" value="Translation factors"/>
    <property type="match status" value="1"/>
</dbReference>
<reference evidence="13 14" key="1">
    <citation type="submission" date="2016-11" db="EMBL/GenBank/DDBJ databases">
        <authorList>
            <person name="Jaros S."/>
            <person name="Januszkiewicz K."/>
            <person name="Wedrychowicz H."/>
        </authorList>
    </citation>
    <scope>NUCLEOTIDE SEQUENCE [LARGE SCALE GENOMIC DNA]</scope>
    <source>
        <strain evidence="13 14">DSM 27063</strain>
    </source>
</reference>
<evidence type="ECO:0000313" key="13">
    <source>
        <dbReference type="EMBL" id="SHI43805.1"/>
    </source>
</evidence>
<accession>A0A1M6B526</accession>
<keyword evidence="14" id="KW-1185">Reference proteome</keyword>
<dbReference type="SUPFAM" id="SSF63380">
    <property type="entry name" value="Riboflavin synthase domain-like"/>
    <property type="match status" value="1"/>
</dbReference>
<dbReference type="InterPro" id="IPR001709">
    <property type="entry name" value="Flavoprot_Pyr_Nucl_cyt_Rdtase"/>
</dbReference>
<dbReference type="EMBL" id="FQZE01000002">
    <property type="protein sequence ID" value="SHI43805.1"/>
    <property type="molecule type" value="Genomic_DNA"/>
</dbReference>
<feature type="domain" description="FAD-binding FR-type" evidence="12">
    <location>
        <begin position="193"/>
        <end position="407"/>
    </location>
</feature>
<evidence type="ECO:0000256" key="3">
    <source>
        <dbReference type="ARBA" id="ARBA00012604"/>
    </source>
</evidence>
<dbReference type="Pfam" id="PF00667">
    <property type="entry name" value="FAD_binding_1"/>
    <property type="match status" value="1"/>
</dbReference>
<dbReference type="InterPro" id="IPR008254">
    <property type="entry name" value="Flavodoxin/NO_synth"/>
</dbReference>
<keyword evidence="4" id="KW-0285">Flavoprotein</keyword>
<evidence type="ECO:0000313" key="14">
    <source>
        <dbReference type="Proteomes" id="UP000184050"/>
    </source>
</evidence>
<dbReference type="PANTHER" id="PTHR19384">
    <property type="entry name" value="NITRIC OXIDE SYNTHASE-RELATED"/>
    <property type="match status" value="1"/>
</dbReference>
<dbReference type="STRING" id="1168035.SAMN05444280_10289"/>
<proteinExistence type="predicted"/>
<evidence type="ECO:0000256" key="10">
    <source>
        <dbReference type="ARBA" id="ARBA00052219"/>
    </source>
</evidence>
<evidence type="ECO:0000256" key="8">
    <source>
        <dbReference type="ARBA" id="ARBA00023002"/>
    </source>
</evidence>
<dbReference type="PRINTS" id="PR00371">
    <property type="entry name" value="FPNCR"/>
</dbReference>
<protein>
    <recommendedName>
        <fullName evidence="3">assimilatory sulfite reductase (NADPH)</fullName>
        <ecNumber evidence="3">1.8.1.2</ecNumber>
    </recommendedName>
</protein>
<dbReference type="InterPro" id="IPR001094">
    <property type="entry name" value="Flavdoxin-like"/>
</dbReference>
<dbReference type="Pfam" id="PF00258">
    <property type="entry name" value="Flavodoxin_1"/>
    <property type="match status" value="1"/>
</dbReference>
<dbReference type="GO" id="GO:0004783">
    <property type="term" value="F:sulfite reductase (NADPH) activity"/>
    <property type="evidence" value="ECO:0007669"/>
    <property type="project" value="UniProtKB-EC"/>
</dbReference>
<evidence type="ECO:0000256" key="9">
    <source>
        <dbReference type="ARBA" id="ARBA00023192"/>
    </source>
</evidence>
<keyword evidence="6" id="KW-0274">FAD</keyword>
<evidence type="ECO:0000256" key="7">
    <source>
        <dbReference type="ARBA" id="ARBA00022857"/>
    </source>
</evidence>
<evidence type="ECO:0000256" key="6">
    <source>
        <dbReference type="ARBA" id="ARBA00022827"/>
    </source>
</evidence>
<sequence length="559" mass="63248">MEATVQNISETTRLSDKKVNADSILHIIYGSRTGNSKAAATLAWEYALYLGLDCRLHDMKTFVHEKIGEVKNLLIAVSTHGDGDPPAVVEDFYNFIHSSQVPSMKGVKFSVLALGDSSYKDFCKTGRDFRERLLELGANEVSPLVECDIDYEENAKDWVADAVLAFEKILPKKEKQQKKGFAFEINKRELDEENAFYATVTDKQLLTAPGYDKKIWHFSLSMKGFGTDFFPGDSFGVYTTNSMLFVDKFLRKLRFDGTHPVKVDGKTKLLKEALVNDFEITVVTPLVVKKYAELVNNDKLTELVASENKLNEFCGNHDVLDLLSQFPGDVSPTSLLSVLRKLTPRLYSVASSPLVYPDELHLTAGVVEYNLNERNHKGVCSVYLDERVEVGDAVPVFREPNEIFRLPEDGNTPVIMIAAGTGIAPFRGFLQEREHKGAKGKNWLFFGGRHADGDFLYRDEMIYFHQSGLLTKMDLTFSRDQSEKKYVQHALLENSSEFFKWIDREGAIIYLCGNKRTMGEDVKKTIKKIIATEGGLSDFQADEYLLRLIKEHRLLSDLY</sequence>
<comment type="cofactor">
    <cofactor evidence="2">
        <name>FAD</name>
        <dbReference type="ChEBI" id="CHEBI:57692"/>
    </cofactor>
</comment>
<evidence type="ECO:0000256" key="4">
    <source>
        <dbReference type="ARBA" id="ARBA00022630"/>
    </source>
</evidence>
<keyword evidence="8" id="KW-0560">Oxidoreductase</keyword>
<dbReference type="PROSITE" id="PS50902">
    <property type="entry name" value="FLAVODOXIN_LIKE"/>
    <property type="match status" value="1"/>
</dbReference>
<comment type="cofactor">
    <cofactor evidence="1">
        <name>FMN</name>
        <dbReference type="ChEBI" id="CHEBI:58210"/>
    </cofactor>
</comment>
<dbReference type="InterPro" id="IPR003097">
    <property type="entry name" value="CysJ-like_FAD-binding"/>
</dbReference>
<evidence type="ECO:0000256" key="2">
    <source>
        <dbReference type="ARBA" id="ARBA00001974"/>
    </source>
</evidence>
<dbReference type="Gene3D" id="3.40.50.360">
    <property type="match status" value="1"/>
</dbReference>
<dbReference type="InterPro" id="IPR039261">
    <property type="entry name" value="FNR_nucleotide-bd"/>
</dbReference>
<dbReference type="Gene3D" id="3.40.50.80">
    <property type="entry name" value="Nucleotide-binding domain of ferredoxin-NADP reductase (FNR) module"/>
    <property type="match status" value="1"/>
</dbReference>